<dbReference type="PANTHER" id="PTHR47197:SF3">
    <property type="entry name" value="DIHYDRO-HEME D1 DEHYDROGENASE"/>
    <property type="match status" value="1"/>
</dbReference>
<dbReference type="Proteomes" id="UP000661691">
    <property type="component" value="Unassembled WGS sequence"/>
</dbReference>
<evidence type="ECO:0000313" key="2">
    <source>
        <dbReference type="Proteomes" id="UP000661691"/>
    </source>
</evidence>
<dbReference type="PANTHER" id="PTHR47197">
    <property type="entry name" value="PROTEIN NIRF"/>
    <property type="match status" value="1"/>
</dbReference>
<sequence>MSIVGVGTNPFNLEITSDGQYVYVVNSQFFNFSGGNTVSVIETKTNRVISTIKVGTDPFTIGITS</sequence>
<comment type="caution">
    <text evidence="1">The sequence shown here is derived from an EMBL/GenBank/DDBJ whole genome shotgun (WGS) entry which is preliminary data.</text>
</comment>
<dbReference type="AlphaFoldDB" id="A0A926NHB7"/>
<dbReference type="Gene3D" id="2.130.10.10">
    <property type="entry name" value="YVTN repeat-like/Quinoprotein amine dehydrogenase"/>
    <property type="match status" value="1"/>
</dbReference>
<reference evidence="1" key="1">
    <citation type="submission" date="2020-09" db="EMBL/GenBank/DDBJ databases">
        <title>A novel bacterium of genus Hazenella, isolated from South China Sea.</title>
        <authorList>
            <person name="Huang H."/>
            <person name="Mo K."/>
            <person name="Hu Y."/>
        </authorList>
    </citation>
    <scope>NUCLEOTIDE SEQUENCE</scope>
    <source>
        <strain evidence="1">IB182357</strain>
    </source>
</reference>
<dbReference type="InterPro" id="IPR015943">
    <property type="entry name" value="WD40/YVTN_repeat-like_dom_sf"/>
</dbReference>
<protein>
    <recommendedName>
        <fullName evidence="3">40-residue YVTN family beta-propeller repeat-containing protein</fullName>
    </recommendedName>
</protein>
<organism evidence="1 2">
    <name type="scientific">Polycladospora coralii</name>
    <dbReference type="NCBI Taxonomy" id="2771432"/>
    <lineage>
        <taxon>Bacteria</taxon>
        <taxon>Bacillati</taxon>
        <taxon>Bacillota</taxon>
        <taxon>Bacilli</taxon>
        <taxon>Bacillales</taxon>
        <taxon>Thermoactinomycetaceae</taxon>
        <taxon>Polycladospora</taxon>
    </lineage>
</organism>
<dbReference type="InterPro" id="IPR011964">
    <property type="entry name" value="YVTN_b-propeller_repeat"/>
</dbReference>
<dbReference type="NCBIfam" id="TIGR02276">
    <property type="entry name" value="beta_rpt_yvtn"/>
    <property type="match status" value="1"/>
</dbReference>
<evidence type="ECO:0000313" key="1">
    <source>
        <dbReference type="EMBL" id="MBD1373338.1"/>
    </source>
</evidence>
<keyword evidence="2" id="KW-1185">Reference proteome</keyword>
<name>A0A926NHB7_9BACL</name>
<dbReference type="SUPFAM" id="SSF51004">
    <property type="entry name" value="C-terminal (heme d1) domain of cytochrome cd1-nitrite reductase"/>
    <property type="match status" value="1"/>
</dbReference>
<dbReference type="EMBL" id="JACXAH010000022">
    <property type="protein sequence ID" value="MBD1373338.1"/>
    <property type="molecule type" value="Genomic_DNA"/>
</dbReference>
<dbReference type="InterPro" id="IPR051200">
    <property type="entry name" value="Host-pathogen_enzymatic-act"/>
</dbReference>
<evidence type="ECO:0008006" key="3">
    <source>
        <dbReference type="Google" id="ProtNLM"/>
    </source>
</evidence>
<gene>
    <name evidence="1" type="ORF">IC620_13370</name>
</gene>
<proteinExistence type="predicted"/>
<accession>A0A926NHB7</accession>
<dbReference type="InterPro" id="IPR011048">
    <property type="entry name" value="Haem_d1_sf"/>
</dbReference>